<organism evidence="3">
    <name type="scientific">Ananas comosus var. bracteatus</name>
    <name type="common">red pineapple</name>
    <dbReference type="NCBI Taxonomy" id="296719"/>
    <lineage>
        <taxon>Eukaryota</taxon>
        <taxon>Viridiplantae</taxon>
        <taxon>Streptophyta</taxon>
        <taxon>Embryophyta</taxon>
        <taxon>Tracheophyta</taxon>
        <taxon>Spermatophyta</taxon>
        <taxon>Magnoliopsida</taxon>
        <taxon>Liliopsida</taxon>
        <taxon>Poales</taxon>
        <taxon>Bromeliaceae</taxon>
        <taxon>Bromelioideae</taxon>
        <taxon>Ananas</taxon>
    </lineage>
</organism>
<dbReference type="PANTHER" id="PTHR31240:SF0">
    <property type="entry name" value="MATERNAL EFFECT EMBRYO ARREST 18"/>
    <property type="match status" value="1"/>
</dbReference>
<dbReference type="Pfam" id="PF08246">
    <property type="entry name" value="Inhibitor_I29"/>
    <property type="match status" value="1"/>
</dbReference>
<dbReference type="InterPro" id="IPR013201">
    <property type="entry name" value="Prot_inhib_I29"/>
</dbReference>
<dbReference type="SUPFAM" id="SSF54001">
    <property type="entry name" value="Cysteine proteinases"/>
    <property type="match status" value="1"/>
</dbReference>
<dbReference type="Gene3D" id="3.90.70.10">
    <property type="entry name" value="Cysteine proteinases"/>
    <property type="match status" value="1"/>
</dbReference>
<proteinExistence type="predicted"/>
<name>A0A6V7NZN3_ANACO</name>
<reference evidence="3" key="1">
    <citation type="submission" date="2020-07" db="EMBL/GenBank/DDBJ databases">
        <authorList>
            <person name="Lin J."/>
        </authorList>
    </citation>
    <scope>NUCLEOTIDE SEQUENCE</scope>
</reference>
<dbReference type="PANTHER" id="PTHR31240">
    <property type="entry name" value="MATERNAL EFFECT EMBRYO ARREST 18"/>
    <property type="match status" value="1"/>
</dbReference>
<dbReference type="Gene3D" id="1.10.287.2250">
    <property type="match status" value="1"/>
</dbReference>
<sequence>MILVVVVVVVVYRRRLCVKRMIVVVYRRRLSVKRIVVVVVVAAFTADGKASSGSSPSLSSAQQQQDGTIIRGQNEISHPTNGRTEPINKDSASCSALPSRIKRVFYMSSEGSNLLHEVFPEANPTVLEQLSKVDCIVYAMGSLYTSICPSLVLHGIGESIASRAIPKVLLLNGSHDRETAGLSASSFVTAITDALNRTYGDPVKSLKNPPSDYINALLVPRDGLVPVDIECLAAQGIFRAVNVDSVRDPEVGIIFDPKSLINVLTNLICEQRLFNMASSTTATRFLLLFFLLSAASATASAARTARNSTSTASVRRMHEQWMAQHGRVYKDAAEKERRFRIFKANVEYIESANRAGNRSYTLGPNRFTDLTNEEFRASYLGFWPTSRPNAAVQSPFRYADDSTPDSMDWRSRGAVTPIKDQGDCGYEVQEMT</sequence>
<evidence type="ECO:0000256" key="1">
    <source>
        <dbReference type="SAM" id="MobiDB-lite"/>
    </source>
</evidence>
<dbReference type="InterPro" id="IPR038136">
    <property type="entry name" value="CofD-like_dom_sf"/>
</dbReference>
<dbReference type="SUPFAM" id="SSF142338">
    <property type="entry name" value="CofD-like"/>
    <property type="match status" value="1"/>
</dbReference>
<feature type="region of interest" description="Disordered" evidence="1">
    <location>
        <begin position="73"/>
        <end position="92"/>
    </location>
</feature>
<accession>A0A6V7NZN3</accession>
<feature type="compositionally biased region" description="Polar residues" evidence="1">
    <location>
        <begin position="74"/>
        <end position="83"/>
    </location>
</feature>
<gene>
    <name evidence="3" type="ORF">CB5_LOCUS7228</name>
</gene>
<dbReference type="SMART" id="SM00848">
    <property type="entry name" value="Inhibitor_I29"/>
    <property type="match status" value="1"/>
</dbReference>
<dbReference type="AlphaFoldDB" id="A0A6V7NZN3"/>
<dbReference type="Gene3D" id="3.40.50.10680">
    <property type="entry name" value="CofD-like domains"/>
    <property type="match status" value="1"/>
</dbReference>
<evidence type="ECO:0000313" key="3">
    <source>
        <dbReference type="EMBL" id="CAD1824017.1"/>
    </source>
</evidence>
<feature type="domain" description="Cathepsin propeptide inhibitor" evidence="2">
    <location>
        <begin position="318"/>
        <end position="375"/>
    </location>
</feature>
<dbReference type="Pfam" id="PF01933">
    <property type="entry name" value="CofD"/>
    <property type="match status" value="1"/>
</dbReference>
<dbReference type="EMBL" id="LR862143">
    <property type="protein sequence ID" value="CAD1824017.1"/>
    <property type="molecule type" value="Genomic_DNA"/>
</dbReference>
<dbReference type="InterPro" id="IPR038765">
    <property type="entry name" value="Papain-like_cys_pep_sf"/>
</dbReference>
<dbReference type="InterPro" id="IPR002882">
    <property type="entry name" value="CofD"/>
</dbReference>
<dbReference type="GO" id="GO:0043743">
    <property type="term" value="F:LPPG:FO 2-phospho-L-lactate transferase activity"/>
    <property type="evidence" value="ECO:0007669"/>
    <property type="project" value="InterPro"/>
</dbReference>
<protein>
    <recommendedName>
        <fullName evidence="2">Cathepsin propeptide inhibitor domain-containing protein</fullName>
    </recommendedName>
</protein>
<evidence type="ECO:0000259" key="2">
    <source>
        <dbReference type="SMART" id="SM00848"/>
    </source>
</evidence>